<sequence length="614" mass="66315">MEQLQDPVMEDANIKAINEEYRKAFIFINKGLNTDELGQKEEARNYYKQGLDHLLRGISIPAQGPACVGPQWESARQMQQKMRETLQNVHARLGTLEQNGPPVPASPAVGAPAAVPKLYPSIPSTEKPERPPPTYSDGSAAAVNQGQIPAMSPSSAKPLCLPNEAPPAYTPQATNGHFTVSYGTDSGEFSSVSEDYYKKCTQPPPLENLGVDADELILIPQGVQIFFVTPDGQVSAPSYPGYLRIVKFLDTDSEVAQNRPPAFLQVCDWLYPLMSSQSPVLCCNTGVYMFPDTMSQTPGSYVGVVLSSELPAADRELFEDLLKQMSDLRLQVKAQAAFFELIMRGGRDRCQLTFSMCLAGKLTKASGDVINLPQTVHIQPQPEGGENQKELPEWSEKVAHGILSGASWVSWGLIKGAEYTGKAIHKGASKLREHIQPEEKPLEVNPTVAKGLHVAKQATGGAVKVSQFLVEGVCSIASCVGKELAPHVKKHGSKLVPESLKKDKDGKSTFDGALVVAASGVQGFSTVWQGLESAAKCIAKSVSTETVKTVKYKYGDDAGHATDNAVNSAINVGVTAFNIDNIGIKAVVKRTAKETGHAVLDEYKVLDKEKKDKK</sequence>
<comment type="subcellular location">
    <subcellularLocation>
        <location evidence="2">Cytoplasm</location>
    </subcellularLocation>
    <subcellularLocation>
        <location evidence="3">Lipid droplet</location>
    </subcellularLocation>
    <subcellularLocation>
        <location evidence="1">Midbody</location>
    </subcellularLocation>
</comment>
<proteinExistence type="predicted"/>
<keyword evidence="6" id="KW-1017">Isopeptide bond</keyword>
<reference evidence="20" key="2">
    <citation type="submission" date="2025-08" db="UniProtKB">
        <authorList>
            <consortium name="Ensembl"/>
        </authorList>
    </citation>
    <scope>IDENTIFICATION</scope>
</reference>
<name>A0A493SYL5_ANAPP</name>
<dbReference type="GO" id="GO:0005741">
    <property type="term" value="C:mitochondrial outer membrane"/>
    <property type="evidence" value="ECO:0007669"/>
    <property type="project" value="Ensembl"/>
</dbReference>
<evidence type="ECO:0000256" key="7">
    <source>
        <dbReference type="ARBA" id="ARBA00022553"/>
    </source>
</evidence>
<dbReference type="Ensembl" id="ENSAPLT00000025179.1">
    <property type="protein sequence ID" value="ENSAPLP00000018687.1"/>
    <property type="gene ID" value="ENSAPLG00000018313.1"/>
</dbReference>
<dbReference type="Proteomes" id="UP000016666">
    <property type="component" value="Chromosome 1"/>
</dbReference>
<dbReference type="GO" id="GO:0030509">
    <property type="term" value="P:BMP signaling pathway"/>
    <property type="evidence" value="ECO:0007669"/>
    <property type="project" value="Ensembl"/>
</dbReference>
<dbReference type="GO" id="GO:0045202">
    <property type="term" value="C:synapse"/>
    <property type="evidence" value="ECO:0007669"/>
    <property type="project" value="Ensembl"/>
</dbReference>
<evidence type="ECO:0000256" key="3">
    <source>
        <dbReference type="ARBA" id="ARBA00004502"/>
    </source>
</evidence>
<keyword evidence="8" id="KW-0551">Lipid droplet</keyword>
<dbReference type="SUPFAM" id="SSF116846">
    <property type="entry name" value="MIT domain"/>
    <property type="match status" value="1"/>
</dbReference>
<dbReference type="FunFam" id="1.20.58.80:FF:000009">
    <property type="entry name" value="spartin isoform X1"/>
    <property type="match status" value="1"/>
</dbReference>
<keyword evidence="10" id="KW-0442">Lipid degradation</keyword>
<comment type="function">
    <text evidence="15">Lipophagy receptor that plays an important role in lipid droplet (LD) turnover in motor neurons. Localizes to LDs and interacts with components of the autophagy machinery, such as MAP1LC3A/C proteins to deliver LDs to autophagosomes for degradation via lipophagy. Lipid transfer protein required for lipid droplet degradation, including by lipophagy. Can bind and transfer all lipid species found in lipid droplets, from phospholipids to triglycerides and sterol esters but the direction of lipid transfer by spartin and its cargos are unknown. May be implicated in endosomal trafficking, or microtubule dynamics, or both. Participates in cytokinesis.</text>
</comment>
<keyword evidence="14" id="KW-0446">Lipid-binding</keyword>
<dbReference type="STRING" id="8840.ENSAPLP00000018687"/>
<organism evidence="20 21">
    <name type="scientific">Anas platyrhynchos platyrhynchos</name>
    <name type="common">Northern mallard</name>
    <dbReference type="NCBI Taxonomy" id="8840"/>
    <lineage>
        <taxon>Eukaryota</taxon>
        <taxon>Metazoa</taxon>
        <taxon>Chordata</taxon>
        <taxon>Craniata</taxon>
        <taxon>Vertebrata</taxon>
        <taxon>Euteleostomi</taxon>
        <taxon>Archelosauria</taxon>
        <taxon>Archosauria</taxon>
        <taxon>Dinosauria</taxon>
        <taxon>Saurischia</taxon>
        <taxon>Theropoda</taxon>
        <taxon>Coelurosauria</taxon>
        <taxon>Aves</taxon>
        <taxon>Neognathae</taxon>
        <taxon>Galloanserae</taxon>
        <taxon>Anseriformes</taxon>
        <taxon>Anatidae</taxon>
        <taxon>Anatinae</taxon>
        <taxon>Anas</taxon>
    </lineage>
</organism>
<evidence type="ECO:0000256" key="15">
    <source>
        <dbReference type="ARBA" id="ARBA00054810"/>
    </source>
</evidence>
<evidence type="ECO:0000256" key="6">
    <source>
        <dbReference type="ARBA" id="ARBA00022499"/>
    </source>
</evidence>
<dbReference type="GO" id="GO:0005829">
    <property type="term" value="C:cytosol"/>
    <property type="evidence" value="ECO:0007669"/>
    <property type="project" value="Ensembl"/>
</dbReference>
<evidence type="ECO:0000256" key="18">
    <source>
        <dbReference type="SAM" id="MobiDB-lite"/>
    </source>
</evidence>
<keyword evidence="7" id="KW-0597">Phosphoprotein</keyword>
<feature type="region of interest" description="Disordered" evidence="18">
    <location>
        <begin position="116"/>
        <end position="140"/>
    </location>
</feature>
<evidence type="ECO:0000256" key="12">
    <source>
        <dbReference type="ARBA" id="ARBA00023055"/>
    </source>
</evidence>
<evidence type="ECO:0000256" key="8">
    <source>
        <dbReference type="ARBA" id="ARBA00022677"/>
    </source>
</evidence>
<feature type="region of interest" description="Disordered" evidence="18">
    <location>
        <begin position="149"/>
        <end position="168"/>
    </location>
</feature>
<evidence type="ECO:0000256" key="11">
    <source>
        <dbReference type="ARBA" id="ARBA00022990"/>
    </source>
</evidence>
<dbReference type="GeneTree" id="ENSGT00390000012235"/>
<dbReference type="InterPro" id="IPR045036">
    <property type="entry name" value="Spartin-like"/>
</dbReference>
<dbReference type="GO" id="GO:0030496">
    <property type="term" value="C:midbody"/>
    <property type="evidence" value="ECO:0007669"/>
    <property type="project" value="UniProtKB-SubCell"/>
</dbReference>
<dbReference type="GO" id="GO:0005886">
    <property type="term" value="C:plasma membrane"/>
    <property type="evidence" value="ECO:0007669"/>
    <property type="project" value="TreeGrafter"/>
</dbReference>
<dbReference type="Pfam" id="PF06911">
    <property type="entry name" value="Senescence"/>
    <property type="match status" value="1"/>
</dbReference>
<dbReference type="Gene3D" id="1.20.58.80">
    <property type="entry name" value="Phosphotransferase system, lactose/cellobiose-type IIA subunit"/>
    <property type="match status" value="1"/>
</dbReference>
<evidence type="ECO:0000256" key="2">
    <source>
        <dbReference type="ARBA" id="ARBA00004496"/>
    </source>
</evidence>
<keyword evidence="21" id="KW-1185">Reference proteome</keyword>
<dbReference type="GO" id="GO:0034389">
    <property type="term" value="P:lipid droplet organization"/>
    <property type="evidence" value="ECO:0007669"/>
    <property type="project" value="Ensembl"/>
</dbReference>
<evidence type="ECO:0000256" key="16">
    <source>
        <dbReference type="ARBA" id="ARBA00064034"/>
    </source>
</evidence>
<evidence type="ECO:0000256" key="10">
    <source>
        <dbReference type="ARBA" id="ARBA00022963"/>
    </source>
</evidence>
<keyword evidence="13" id="KW-0443">Lipid metabolism</keyword>
<dbReference type="CDD" id="cd02679">
    <property type="entry name" value="MIT_spastin"/>
    <property type="match status" value="1"/>
</dbReference>
<evidence type="ECO:0000256" key="17">
    <source>
        <dbReference type="ARBA" id="ARBA00067916"/>
    </source>
</evidence>
<evidence type="ECO:0000313" key="20">
    <source>
        <dbReference type="Ensembl" id="ENSAPLP00000018687.1"/>
    </source>
</evidence>
<comment type="subunit">
    <text evidence="16">Interacts with ITCH and WWP1. Interacts (via MIT domain) with IST1; leading to the recruitment of SPART to midbodies. Interacts with MAP1LC3A and MAP1LC3C.</text>
</comment>
<dbReference type="GO" id="GO:0061724">
    <property type="term" value="P:lipophagy"/>
    <property type="evidence" value="ECO:0007669"/>
    <property type="project" value="Ensembl"/>
</dbReference>
<keyword evidence="11" id="KW-0007">Acetylation</keyword>
<keyword evidence="5" id="KW-0963">Cytoplasm</keyword>
<dbReference type="SMART" id="SM00745">
    <property type="entry name" value="MIT"/>
    <property type="match status" value="1"/>
</dbReference>
<dbReference type="GO" id="GO:0008289">
    <property type="term" value="F:lipid binding"/>
    <property type="evidence" value="ECO:0007669"/>
    <property type="project" value="UniProtKB-KW"/>
</dbReference>
<keyword evidence="12" id="KW-0445">Lipid transport</keyword>
<dbReference type="GO" id="GO:0051881">
    <property type="term" value="P:regulation of mitochondrial membrane potential"/>
    <property type="evidence" value="ECO:0007669"/>
    <property type="project" value="Ensembl"/>
</dbReference>
<dbReference type="GO" id="GO:0005811">
    <property type="term" value="C:lipid droplet"/>
    <property type="evidence" value="ECO:0007669"/>
    <property type="project" value="UniProtKB-SubCell"/>
</dbReference>
<dbReference type="GO" id="GO:0031625">
    <property type="term" value="F:ubiquitin protein ligase binding"/>
    <property type="evidence" value="ECO:0007669"/>
    <property type="project" value="Ensembl"/>
</dbReference>
<dbReference type="InterPro" id="IPR036181">
    <property type="entry name" value="MIT_dom_sf"/>
</dbReference>
<evidence type="ECO:0000313" key="21">
    <source>
        <dbReference type="Proteomes" id="UP000016666"/>
    </source>
</evidence>
<evidence type="ECO:0000256" key="9">
    <source>
        <dbReference type="ARBA" id="ARBA00022843"/>
    </source>
</evidence>
<dbReference type="GO" id="GO:0016042">
    <property type="term" value="P:lipid catabolic process"/>
    <property type="evidence" value="ECO:0007669"/>
    <property type="project" value="UniProtKB-KW"/>
</dbReference>
<evidence type="ECO:0000256" key="4">
    <source>
        <dbReference type="ARBA" id="ARBA00022448"/>
    </source>
</evidence>
<dbReference type="GO" id="GO:0048698">
    <property type="term" value="P:negative regulation of collateral sprouting in absence of injury"/>
    <property type="evidence" value="ECO:0007669"/>
    <property type="project" value="Ensembl"/>
</dbReference>
<dbReference type="AlphaFoldDB" id="A0A493SYL5"/>
<dbReference type="OMA" id="WQGMECA"/>
<gene>
    <name evidence="20" type="primary">SPART</name>
</gene>
<dbReference type="InterPro" id="IPR007330">
    <property type="entry name" value="MIT_dom"/>
</dbReference>
<dbReference type="PANTHER" id="PTHR21068">
    <property type="entry name" value="SPARTIN"/>
    <property type="match status" value="1"/>
</dbReference>
<dbReference type="GO" id="GO:0050905">
    <property type="term" value="P:neuromuscular process"/>
    <property type="evidence" value="ECO:0007669"/>
    <property type="project" value="Ensembl"/>
</dbReference>
<dbReference type="GO" id="GO:0060612">
    <property type="term" value="P:adipose tissue development"/>
    <property type="evidence" value="ECO:0007669"/>
    <property type="project" value="Ensembl"/>
</dbReference>
<reference evidence="20 21" key="1">
    <citation type="submission" date="2017-10" db="EMBL/GenBank/DDBJ databases">
        <title>A new Pekin duck reference genome.</title>
        <authorList>
            <person name="Hou Z.-C."/>
            <person name="Zhou Z.-K."/>
            <person name="Zhu F."/>
            <person name="Hou S.-S."/>
        </authorList>
    </citation>
    <scope>NUCLEOTIDE SEQUENCE [LARGE SCALE GENOMIC DNA]</scope>
</reference>
<dbReference type="GO" id="GO:0030514">
    <property type="term" value="P:negative regulation of BMP signaling pathway"/>
    <property type="evidence" value="ECO:0007669"/>
    <property type="project" value="Ensembl"/>
</dbReference>
<dbReference type="GO" id="GO:0048669">
    <property type="term" value="P:collateral sprouting in absence of injury"/>
    <property type="evidence" value="ECO:0007669"/>
    <property type="project" value="Ensembl"/>
</dbReference>
<dbReference type="PANTHER" id="PTHR21068:SF43">
    <property type="entry name" value="SPARTIN"/>
    <property type="match status" value="1"/>
</dbReference>
<evidence type="ECO:0000256" key="14">
    <source>
        <dbReference type="ARBA" id="ARBA00023121"/>
    </source>
</evidence>
<accession>A0A493SYL5</accession>
<dbReference type="GO" id="GO:0061952">
    <property type="term" value="P:midbody abscission"/>
    <property type="evidence" value="ECO:0007669"/>
    <property type="project" value="Ensembl"/>
</dbReference>
<protein>
    <recommendedName>
        <fullName evidence="17">Spartin</fullName>
    </recommendedName>
</protein>
<evidence type="ECO:0000256" key="1">
    <source>
        <dbReference type="ARBA" id="ARBA00004214"/>
    </source>
</evidence>
<evidence type="ECO:0000259" key="19">
    <source>
        <dbReference type="SMART" id="SM00745"/>
    </source>
</evidence>
<keyword evidence="4" id="KW-0813">Transport</keyword>
<reference evidence="20" key="3">
    <citation type="submission" date="2025-09" db="UniProtKB">
        <authorList>
            <consortium name="Ensembl"/>
        </authorList>
    </citation>
    <scope>IDENTIFICATION</scope>
</reference>
<dbReference type="GO" id="GO:0006869">
    <property type="term" value="P:lipid transport"/>
    <property type="evidence" value="ECO:0007669"/>
    <property type="project" value="UniProtKB-KW"/>
</dbReference>
<evidence type="ECO:0000256" key="5">
    <source>
        <dbReference type="ARBA" id="ARBA00022490"/>
    </source>
</evidence>
<keyword evidence="9" id="KW-0832">Ubl conjugation</keyword>
<feature type="domain" description="MIT" evidence="19">
    <location>
        <begin position="17"/>
        <end position="95"/>
    </location>
</feature>
<dbReference type="InterPro" id="IPR009686">
    <property type="entry name" value="Senescence/spartin_C"/>
</dbReference>
<evidence type="ECO:0000256" key="13">
    <source>
        <dbReference type="ARBA" id="ARBA00023098"/>
    </source>
</evidence>